<protein>
    <submittedName>
        <fullName evidence="1">Uncharacterized protein</fullName>
    </submittedName>
</protein>
<reference evidence="1" key="2">
    <citation type="submission" date="2020-11" db="EMBL/GenBank/DDBJ databases">
        <authorList>
            <consortium name="DOE Joint Genome Institute"/>
            <person name="Kuo A."/>
            <person name="Miyauchi S."/>
            <person name="Kiss E."/>
            <person name="Drula E."/>
            <person name="Kohler A."/>
            <person name="Sanchez-Garcia M."/>
            <person name="Andreopoulos B."/>
            <person name="Barry K.W."/>
            <person name="Bonito G."/>
            <person name="Buee M."/>
            <person name="Carver A."/>
            <person name="Chen C."/>
            <person name="Cichocki N."/>
            <person name="Clum A."/>
            <person name="Culley D."/>
            <person name="Crous P.W."/>
            <person name="Fauchery L."/>
            <person name="Girlanda M."/>
            <person name="Hayes R."/>
            <person name="Keri Z."/>
            <person name="Labutti K."/>
            <person name="Lipzen A."/>
            <person name="Lombard V."/>
            <person name="Magnuson J."/>
            <person name="Maillard F."/>
            <person name="Morin E."/>
            <person name="Murat C."/>
            <person name="Nolan M."/>
            <person name="Ohm R."/>
            <person name="Pangilinan J."/>
            <person name="Pereira M."/>
            <person name="Perotto S."/>
            <person name="Peter M."/>
            <person name="Riley R."/>
            <person name="Sitrit Y."/>
            <person name="Stielow B."/>
            <person name="Szollosi G."/>
            <person name="Zifcakova L."/>
            <person name="Stursova M."/>
            <person name="Spatafora J.W."/>
            <person name="Tedersoo L."/>
            <person name="Vaario L.-M."/>
            <person name="Yamada A."/>
            <person name="Yan M."/>
            <person name="Wang P."/>
            <person name="Xu J."/>
            <person name="Bruns T."/>
            <person name="Baldrian P."/>
            <person name="Vilgalys R."/>
            <person name="Henrissat B."/>
            <person name="Grigoriev I.V."/>
            <person name="Hibbett D."/>
            <person name="Nagy L.G."/>
            <person name="Martin F.M."/>
        </authorList>
    </citation>
    <scope>NUCLEOTIDE SEQUENCE</scope>
    <source>
        <strain evidence="1">UH-Tt-Lm1</strain>
    </source>
</reference>
<gene>
    <name evidence="1" type="ORF">BJ322DRAFT_1022005</name>
</gene>
<accession>A0A9P6HB22</accession>
<proteinExistence type="predicted"/>
<dbReference type="EMBL" id="WIUZ02000010">
    <property type="protein sequence ID" value="KAF9783306.1"/>
    <property type="molecule type" value="Genomic_DNA"/>
</dbReference>
<evidence type="ECO:0000313" key="1">
    <source>
        <dbReference type="EMBL" id="KAF9783306.1"/>
    </source>
</evidence>
<organism evidence="1 2">
    <name type="scientific">Thelephora terrestris</name>
    <dbReference type="NCBI Taxonomy" id="56493"/>
    <lineage>
        <taxon>Eukaryota</taxon>
        <taxon>Fungi</taxon>
        <taxon>Dikarya</taxon>
        <taxon>Basidiomycota</taxon>
        <taxon>Agaricomycotina</taxon>
        <taxon>Agaricomycetes</taxon>
        <taxon>Thelephorales</taxon>
        <taxon>Thelephoraceae</taxon>
        <taxon>Thelephora</taxon>
    </lineage>
</organism>
<name>A0A9P6HB22_9AGAM</name>
<comment type="caution">
    <text evidence="1">The sequence shown here is derived from an EMBL/GenBank/DDBJ whole genome shotgun (WGS) entry which is preliminary data.</text>
</comment>
<evidence type="ECO:0000313" key="2">
    <source>
        <dbReference type="Proteomes" id="UP000736335"/>
    </source>
</evidence>
<dbReference type="AlphaFoldDB" id="A0A9P6HB22"/>
<dbReference type="Proteomes" id="UP000736335">
    <property type="component" value="Unassembled WGS sequence"/>
</dbReference>
<reference evidence="1" key="1">
    <citation type="journal article" date="2020" name="Nat. Commun.">
        <title>Large-scale genome sequencing of mycorrhizal fungi provides insights into the early evolution of symbiotic traits.</title>
        <authorList>
            <person name="Miyauchi S."/>
            <person name="Kiss E."/>
            <person name="Kuo A."/>
            <person name="Drula E."/>
            <person name="Kohler A."/>
            <person name="Sanchez-Garcia M."/>
            <person name="Morin E."/>
            <person name="Andreopoulos B."/>
            <person name="Barry K.W."/>
            <person name="Bonito G."/>
            <person name="Buee M."/>
            <person name="Carver A."/>
            <person name="Chen C."/>
            <person name="Cichocki N."/>
            <person name="Clum A."/>
            <person name="Culley D."/>
            <person name="Crous P.W."/>
            <person name="Fauchery L."/>
            <person name="Girlanda M."/>
            <person name="Hayes R.D."/>
            <person name="Keri Z."/>
            <person name="LaButti K."/>
            <person name="Lipzen A."/>
            <person name="Lombard V."/>
            <person name="Magnuson J."/>
            <person name="Maillard F."/>
            <person name="Murat C."/>
            <person name="Nolan M."/>
            <person name="Ohm R.A."/>
            <person name="Pangilinan J."/>
            <person name="Pereira M.F."/>
            <person name="Perotto S."/>
            <person name="Peter M."/>
            <person name="Pfister S."/>
            <person name="Riley R."/>
            <person name="Sitrit Y."/>
            <person name="Stielow J.B."/>
            <person name="Szollosi G."/>
            <person name="Zifcakova L."/>
            <person name="Stursova M."/>
            <person name="Spatafora J.W."/>
            <person name="Tedersoo L."/>
            <person name="Vaario L.M."/>
            <person name="Yamada A."/>
            <person name="Yan M."/>
            <person name="Wang P."/>
            <person name="Xu J."/>
            <person name="Bruns T."/>
            <person name="Baldrian P."/>
            <person name="Vilgalys R."/>
            <person name="Dunand C."/>
            <person name="Henrissat B."/>
            <person name="Grigoriev I.V."/>
            <person name="Hibbett D."/>
            <person name="Nagy L.G."/>
            <person name="Martin F.M."/>
        </authorList>
    </citation>
    <scope>NUCLEOTIDE SEQUENCE</scope>
    <source>
        <strain evidence="1">UH-Tt-Lm1</strain>
    </source>
</reference>
<keyword evidence="2" id="KW-1185">Reference proteome</keyword>
<sequence>MPFTARNQRLQVDRRPPIDQIYGTANDYARFSLRHPMTTLFLVKSTLSSSTPRGIYPILLLSGPNGGVELSSYTQDWRPAACTTLLHSFATCSIEYLQNLSISNLYVPPRDIDFVSDFWKPLTSLQSLMNATAVRFQEFAARWVPIYCLQSAQLAVATGIQRVDEVRPG</sequence>